<dbReference type="Gene3D" id="1.10.287.1080">
    <property type="entry name" value="MazG-like"/>
    <property type="match status" value="1"/>
</dbReference>
<evidence type="ECO:0000256" key="3">
    <source>
        <dbReference type="ARBA" id="ARBA00012414"/>
    </source>
</evidence>
<dbReference type="Proteomes" id="UP001168877">
    <property type="component" value="Unassembled WGS sequence"/>
</dbReference>
<dbReference type="InterPro" id="IPR008179">
    <property type="entry name" value="HisE"/>
</dbReference>
<gene>
    <name evidence="9" type="ORF">LWI29_026951</name>
</gene>
<dbReference type="CDD" id="cd11534">
    <property type="entry name" value="NTP-PPase_HisIE_like"/>
    <property type="match status" value="1"/>
</dbReference>
<reference evidence="9" key="2">
    <citation type="submission" date="2023-06" db="EMBL/GenBank/DDBJ databases">
        <authorList>
            <person name="Swenson N.G."/>
            <person name="Wegrzyn J.L."/>
            <person name="Mcevoy S.L."/>
        </authorList>
    </citation>
    <scope>NUCLEOTIDE SEQUENCE</scope>
    <source>
        <strain evidence="9">NS2018</strain>
        <tissue evidence="9">Leaf</tissue>
    </source>
</reference>
<comment type="pathway">
    <text evidence="2">Amino-acid biosynthesis; L-histidine biosynthesis; L-histidine from 5-phospho-alpha-D-ribose 1-diphosphate: step 2/9.</text>
</comment>
<evidence type="ECO:0000313" key="9">
    <source>
        <dbReference type="EMBL" id="KAK0608189.1"/>
    </source>
</evidence>
<evidence type="ECO:0000256" key="6">
    <source>
        <dbReference type="ARBA" id="ARBA00022801"/>
    </source>
</evidence>
<keyword evidence="5" id="KW-0547">Nucleotide-binding</keyword>
<dbReference type="GO" id="GO:0000105">
    <property type="term" value="P:L-histidine biosynthetic process"/>
    <property type="evidence" value="ECO:0007669"/>
    <property type="project" value="UniProtKB-KW"/>
</dbReference>
<dbReference type="GO" id="GO:0004636">
    <property type="term" value="F:phosphoribosyl-ATP diphosphatase activity"/>
    <property type="evidence" value="ECO:0007669"/>
    <property type="project" value="UniProtKB-EC"/>
</dbReference>
<dbReference type="AlphaFoldDB" id="A0AA39TWK1"/>
<dbReference type="InterPro" id="IPR021130">
    <property type="entry name" value="PRib-ATP_PPHydrolase-like"/>
</dbReference>
<keyword evidence="4" id="KW-0028">Amino-acid biosynthesis</keyword>
<name>A0AA39TWK1_ACESA</name>
<dbReference type="Pfam" id="PF01503">
    <property type="entry name" value="PRA-PH"/>
    <property type="match status" value="1"/>
</dbReference>
<evidence type="ECO:0000256" key="5">
    <source>
        <dbReference type="ARBA" id="ARBA00022741"/>
    </source>
</evidence>
<protein>
    <recommendedName>
        <fullName evidence="3">phosphoribosyl-ATP diphosphatase</fullName>
        <ecNumber evidence="3">3.6.1.31</ecNumber>
    </recommendedName>
</protein>
<proteinExistence type="predicted"/>
<organism evidence="9 10">
    <name type="scientific">Acer saccharum</name>
    <name type="common">Sugar maple</name>
    <dbReference type="NCBI Taxonomy" id="4024"/>
    <lineage>
        <taxon>Eukaryota</taxon>
        <taxon>Viridiplantae</taxon>
        <taxon>Streptophyta</taxon>
        <taxon>Embryophyta</taxon>
        <taxon>Tracheophyta</taxon>
        <taxon>Spermatophyta</taxon>
        <taxon>Magnoliopsida</taxon>
        <taxon>eudicotyledons</taxon>
        <taxon>Gunneridae</taxon>
        <taxon>Pentapetalae</taxon>
        <taxon>rosids</taxon>
        <taxon>malvids</taxon>
        <taxon>Sapindales</taxon>
        <taxon>Sapindaceae</taxon>
        <taxon>Hippocastanoideae</taxon>
        <taxon>Acereae</taxon>
        <taxon>Acer</taxon>
    </lineage>
</organism>
<evidence type="ECO:0000313" key="10">
    <source>
        <dbReference type="Proteomes" id="UP001168877"/>
    </source>
</evidence>
<evidence type="ECO:0000256" key="4">
    <source>
        <dbReference type="ARBA" id="ARBA00022605"/>
    </source>
</evidence>
<keyword evidence="7" id="KW-0067">ATP-binding</keyword>
<reference evidence="9" key="1">
    <citation type="journal article" date="2022" name="Plant J.">
        <title>Strategies of tolerance reflected in two North American maple genomes.</title>
        <authorList>
            <person name="McEvoy S.L."/>
            <person name="Sezen U.U."/>
            <person name="Trouern-Trend A."/>
            <person name="McMahon S.M."/>
            <person name="Schaberg P.G."/>
            <person name="Yang J."/>
            <person name="Wegrzyn J.L."/>
            <person name="Swenson N.G."/>
        </authorList>
    </citation>
    <scope>NUCLEOTIDE SEQUENCE</scope>
    <source>
        <strain evidence="9">NS2018</strain>
    </source>
</reference>
<sequence>MGPSEFLREEMEVERREAADFAVKRERDDLMSDEFDELGFCVNESGFVNWEEADELCRTVEENEDKSRTASKMADVMYHAMVLLTIKNVKTEEVLEVLRQK</sequence>
<evidence type="ECO:0000256" key="8">
    <source>
        <dbReference type="ARBA" id="ARBA00023102"/>
    </source>
</evidence>
<dbReference type="SUPFAM" id="SSF101386">
    <property type="entry name" value="all-alpha NTP pyrophosphatases"/>
    <property type="match status" value="1"/>
</dbReference>
<dbReference type="EMBL" id="JAUESC010000001">
    <property type="protein sequence ID" value="KAK0608189.1"/>
    <property type="molecule type" value="Genomic_DNA"/>
</dbReference>
<keyword evidence="8" id="KW-0368">Histidine biosynthesis</keyword>
<comment type="caution">
    <text evidence="9">The sequence shown here is derived from an EMBL/GenBank/DDBJ whole genome shotgun (WGS) entry which is preliminary data.</text>
</comment>
<dbReference type="EC" id="3.6.1.31" evidence="3"/>
<dbReference type="PANTHER" id="PTHR42945:SF1">
    <property type="entry name" value="HISTIDINE BIOSYNTHESIS BIFUNCTIONAL PROTEIN HIS7"/>
    <property type="match status" value="1"/>
</dbReference>
<keyword evidence="10" id="KW-1185">Reference proteome</keyword>
<comment type="catalytic activity">
    <reaction evidence="1">
        <text>1-(5-phospho-beta-D-ribosyl)-ATP + H2O = 1-(5-phospho-beta-D-ribosyl)-5'-AMP + diphosphate + H(+)</text>
        <dbReference type="Rhea" id="RHEA:22828"/>
        <dbReference type="ChEBI" id="CHEBI:15377"/>
        <dbReference type="ChEBI" id="CHEBI:15378"/>
        <dbReference type="ChEBI" id="CHEBI:33019"/>
        <dbReference type="ChEBI" id="CHEBI:59457"/>
        <dbReference type="ChEBI" id="CHEBI:73183"/>
        <dbReference type="EC" id="3.6.1.31"/>
    </reaction>
</comment>
<keyword evidence="6" id="KW-0378">Hydrolase</keyword>
<evidence type="ECO:0000256" key="7">
    <source>
        <dbReference type="ARBA" id="ARBA00022840"/>
    </source>
</evidence>
<dbReference type="GO" id="GO:0005524">
    <property type="term" value="F:ATP binding"/>
    <property type="evidence" value="ECO:0007669"/>
    <property type="project" value="UniProtKB-KW"/>
</dbReference>
<evidence type="ECO:0000256" key="2">
    <source>
        <dbReference type="ARBA" id="ARBA00005204"/>
    </source>
</evidence>
<accession>A0AA39TWK1</accession>
<dbReference type="PANTHER" id="PTHR42945">
    <property type="entry name" value="HISTIDINE BIOSYNTHESIS BIFUNCTIONAL PROTEIN"/>
    <property type="match status" value="1"/>
</dbReference>
<evidence type="ECO:0000256" key="1">
    <source>
        <dbReference type="ARBA" id="ARBA00001460"/>
    </source>
</evidence>